<dbReference type="KEGG" id="sphk:SKP52_09675"/>
<evidence type="ECO:0000313" key="2">
    <source>
        <dbReference type="EMBL" id="AJA08844.1"/>
    </source>
</evidence>
<evidence type="ECO:0000313" key="3">
    <source>
        <dbReference type="Proteomes" id="UP000030907"/>
    </source>
</evidence>
<sequence>MAILPFIRRLVSHRGASISITTAFGMTMLIGSAAFAVDLGSLYLDRRKLQGIADAAAMAAAGRPGEEQAAAQRIIAANCDCGIRIAVLTPGTYTADPAIQAEQRFASGGVSPNAVRITLTRDRPLFFGSFLTGRQDSIIRATATGARRGYAAFSLGSRVAALNGGLPNALLSSLTGSQVNLSVMDYNALASTDIDLLAFSDALRTELDADVLTFGQTLDTQATLPQVVSALAAASDGQTATALEHIADRALPRTLLPSRAIDLGPRSSSIRVDAANPVKVNALSLLRTMLLLGNANRQVDLSLAGNLPGGSGVNIALIIGEPPVGSPLIAVTDTNDVMVRTAQVRLKVDTRVTTPLASVHVPLLAELGSASARITDIDCRPNSSAAVSLGVVTSPAMVAIGTVPDSDFQDMKRPLDPQPARVVKLPLVSVDAEAELTMSDLNEKLVAFSRGEIDGGQVKTVSSTGLVAGAAKSLSDRMELDVNVLGLVLNLKALTTVIGETVALAAPVLDTVLSDLTGLLGLHIGQADTRVNALRCGKARLV</sequence>
<reference evidence="2 3" key="1">
    <citation type="journal article" date="2015" name="Int. J. Syst. Evol. Microbiol.">
        <title>Description of Sphingopyxis fribergensis sp. nov. - a soil bacterium with the ability to degrade styrene and phenylacetic acid.</title>
        <authorList>
            <person name="Oelschlagel M."/>
            <person name="Ruckert C."/>
            <person name="Kalinowski J."/>
            <person name="Schmidt G."/>
            <person name="Schlomann M."/>
            <person name="Tischler D."/>
        </authorList>
    </citation>
    <scope>NUCLEOTIDE SEQUENCE [LARGE SCALE GENOMIC DNA]</scope>
    <source>
        <strain evidence="2 3">Kp5.2</strain>
    </source>
</reference>
<dbReference type="AlphaFoldDB" id="A0A0A7PFU5"/>
<evidence type="ECO:0000259" key="1">
    <source>
        <dbReference type="Pfam" id="PF09977"/>
    </source>
</evidence>
<proteinExistence type="predicted"/>
<feature type="domain" description="DUF2134" evidence="1">
    <location>
        <begin position="58"/>
        <end position="143"/>
    </location>
</feature>
<keyword evidence="3" id="KW-1185">Reference proteome</keyword>
<dbReference type="OrthoDB" id="7630116at2"/>
<dbReference type="EMBL" id="CP009122">
    <property type="protein sequence ID" value="AJA08844.1"/>
    <property type="molecule type" value="Genomic_DNA"/>
</dbReference>
<dbReference type="InterPro" id="IPR018705">
    <property type="entry name" value="DUF2134_membrane"/>
</dbReference>
<dbReference type="RefSeq" id="WP_052208029.1">
    <property type="nucleotide sequence ID" value="NZ_CP009122.1"/>
</dbReference>
<dbReference type="HOGENOM" id="CLU_022237_2_0_5"/>
<organism evidence="2 3">
    <name type="scientific">Sphingopyxis fribergensis</name>
    <dbReference type="NCBI Taxonomy" id="1515612"/>
    <lineage>
        <taxon>Bacteria</taxon>
        <taxon>Pseudomonadati</taxon>
        <taxon>Pseudomonadota</taxon>
        <taxon>Alphaproteobacteria</taxon>
        <taxon>Sphingomonadales</taxon>
        <taxon>Sphingomonadaceae</taxon>
        <taxon>Sphingopyxis</taxon>
    </lineage>
</organism>
<accession>A0A0A7PFU5</accession>
<dbReference type="Pfam" id="PF09977">
    <property type="entry name" value="Tad_C"/>
    <property type="match status" value="1"/>
</dbReference>
<dbReference type="STRING" id="1515612.SKP52_09675"/>
<protein>
    <recommendedName>
        <fullName evidence="1">DUF2134 domain-containing protein</fullName>
    </recommendedName>
</protein>
<dbReference type="Proteomes" id="UP000030907">
    <property type="component" value="Chromosome"/>
</dbReference>
<gene>
    <name evidence="2" type="ORF">SKP52_09675</name>
</gene>
<name>A0A0A7PFU5_9SPHN</name>